<feature type="compositionally biased region" description="Polar residues" evidence="1">
    <location>
        <begin position="54"/>
        <end position="66"/>
    </location>
</feature>
<sequence length="417" mass="45797">MRRTNPQKLGSLCQQCSAIPPQTARQPLALRVLRAQPAIHASNRPSRVFMKRWASTSTTNPQAASTPQPPVPAPDAASAIEVSKPPREVAQGVDRAVHDFISLVETQGPDKSAAAKALQTCLRAATSIHPHLKRVRSQQPASRLAALAMERRGTAPAPDTELMNANLRISMAAHAIVAHPNVEMTQNLLELYVHTQAHLGRPESLPAVLELYAHKDKPVLKDGKVTYVPQNPNRADKAIEKGVADIALQTAIDAKHLDAALGITEAAFCVKAFKRQKLIKQGAGPFMALASLPFGILGLGTAYAHYWQNTMDVITATAIGVSAISGYFFVVGGLGIIAKLSAKDQMRRVTWLPGTPLRYRWIREEEREALDKISCAWGFKETWRHGEETGPEWEGLREHMGYRQMILDRVEFMEGMN</sequence>
<organism evidence="3 4">
    <name type="scientific">Emericellopsis atlantica</name>
    <dbReference type="NCBI Taxonomy" id="2614577"/>
    <lineage>
        <taxon>Eukaryota</taxon>
        <taxon>Fungi</taxon>
        <taxon>Dikarya</taxon>
        <taxon>Ascomycota</taxon>
        <taxon>Pezizomycotina</taxon>
        <taxon>Sordariomycetes</taxon>
        <taxon>Hypocreomycetidae</taxon>
        <taxon>Hypocreales</taxon>
        <taxon>Bionectriaceae</taxon>
        <taxon>Emericellopsis</taxon>
    </lineage>
</organism>
<keyword evidence="2" id="KW-0812">Transmembrane</keyword>
<keyword evidence="2" id="KW-1133">Transmembrane helix</keyword>
<feature type="region of interest" description="Disordered" evidence="1">
    <location>
        <begin position="54"/>
        <end position="77"/>
    </location>
</feature>
<accession>A0A9P8CJJ6</accession>
<dbReference type="OrthoDB" id="5360701at2759"/>
<feature type="transmembrane region" description="Helical" evidence="2">
    <location>
        <begin position="313"/>
        <end position="338"/>
    </location>
</feature>
<dbReference type="EMBL" id="MU251303">
    <property type="protein sequence ID" value="KAG9249539.1"/>
    <property type="molecule type" value="Genomic_DNA"/>
</dbReference>
<evidence type="ECO:0000313" key="3">
    <source>
        <dbReference type="EMBL" id="KAG9249539.1"/>
    </source>
</evidence>
<dbReference type="RefSeq" id="XP_046113463.1">
    <property type="nucleotide sequence ID" value="XM_046261796.1"/>
</dbReference>
<evidence type="ECO:0000256" key="1">
    <source>
        <dbReference type="SAM" id="MobiDB-lite"/>
    </source>
</evidence>
<dbReference type="Proteomes" id="UP000887229">
    <property type="component" value="Unassembled WGS sequence"/>
</dbReference>
<gene>
    <name evidence="3" type="ORF">F5Z01DRAFT_631542</name>
</gene>
<protein>
    <submittedName>
        <fullName evidence="3">Uncharacterized protein</fullName>
    </submittedName>
</protein>
<dbReference type="GeneID" id="70292699"/>
<keyword evidence="4" id="KW-1185">Reference proteome</keyword>
<name>A0A9P8CJJ6_9HYPO</name>
<feature type="transmembrane region" description="Helical" evidence="2">
    <location>
        <begin position="283"/>
        <end position="307"/>
    </location>
</feature>
<proteinExistence type="predicted"/>
<keyword evidence="2" id="KW-0472">Membrane</keyword>
<evidence type="ECO:0000313" key="4">
    <source>
        <dbReference type="Proteomes" id="UP000887229"/>
    </source>
</evidence>
<dbReference type="AlphaFoldDB" id="A0A9P8CJJ6"/>
<comment type="caution">
    <text evidence="3">The sequence shown here is derived from an EMBL/GenBank/DDBJ whole genome shotgun (WGS) entry which is preliminary data.</text>
</comment>
<reference evidence="3" key="1">
    <citation type="journal article" date="2021" name="IMA Fungus">
        <title>Genomic characterization of three marine fungi, including Emericellopsis atlantica sp. nov. with signatures of a generalist lifestyle and marine biomass degradation.</title>
        <authorList>
            <person name="Hagestad O.C."/>
            <person name="Hou L."/>
            <person name="Andersen J.H."/>
            <person name="Hansen E.H."/>
            <person name="Altermark B."/>
            <person name="Li C."/>
            <person name="Kuhnert E."/>
            <person name="Cox R.J."/>
            <person name="Crous P.W."/>
            <person name="Spatafora J.W."/>
            <person name="Lail K."/>
            <person name="Amirebrahimi M."/>
            <person name="Lipzen A."/>
            <person name="Pangilinan J."/>
            <person name="Andreopoulos W."/>
            <person name="Hayes R.D."/>
            <person name="Ng V."/>
            <person name="Grigoriev I.V."/>
            <person name="Jackson S.A."/>
            <person name="Sutton T.D.S."/>
            <person name="Dobson A.D.W."/>
            <person name="Rama T."/>
        </authorList>
    </citation>
    <scope>NUCLEOTIDE SEQUENCE</scope>
    <source>
        <strain evidence="3">TS7</strain>
    </source>
</reference>
<evidence type="ECO:0000256" key="2">
    <source>
        <dbReference type="SAM" id="Phobius"/>
    </source>
</evidence>